<accession>A0A4Q2UGZ3</accession>
<organism evidence="1 2">
    <name type="scientific">Spirosoma sordidisoli</name>
    <dbReference type="NCBI Taxonomy" id="2502893"/>
    <lineage>
        <taxon>Bacteria</taxon>
        <taxon>Pseudomonadati</taxon>
        <taxon>Bacteroidota</taxon>
        <taxon>Cytophagia</taxon>
        <taxon>Cytophagales</taxon>
        <taxon>Cytophagaceae</taxon>
        <taxon>Spirosoma</taxon>
    </lineage>
</organism>
<comment type="caution">
    <text evidence="1">The sequence shown here is derived from an EMBL/GenBank/DDBJ whole genome shotgun (WGS) entry which is preliminary data.</text>
</comment>
<dbReference type="EMBL" id="SBLB01000012">
    <property type="protein sequence ID" value="RYC66705.1"/>
    <property type="molecule type" value="Genomic_DNA"/>
</dbReference>
<dbReference type="RefSeq" id="WP_129606135.1">
    <property type="nucleotide sequence ID" value="NZ_SBLB01000012.1"/>
</dbReference>
<dbReference type="Proteomes" id="UP000290407">
    <property type="component" value="Unassembled WGS sequence"/>
</dbReference>
<sequence>MQTKQPEDSKLRVVLLLTGLYLVSPVSVLAQSGQPQRALDFYLENARQTSPLVRDNQNQLQANAFEAQRLQALYTKPLVQVTGNAQFSPIFSTDKGGFHPELNSSGATNYFGYDLAVSNGGLYQGLVSATQPISNLFRAKAFAAPFVLASQVGQTVIRLGQHDVEKIVTDQYILCLQDRLQVQYTDSLLRVLREQRQIVQKFVESSLLKQSDLTLVDIEAQTQQNLRVGYQTAYRRDVLELNALSGIADTTLVNLAPLNLVMAPDIGSVPSGFTQRYALDSVALTAQQTIFDLRYRPQWIAFGNAGLNTSYIPDIPRRFGFSAGVSLVWTLFDGHQKRINAQRTSILQQSLGNYRRFIDTQNGVRRERIRGELRGLDERLAVFRQQIAGYEAVLASYRRELLQGQLSIINYITVLKNMVAVRRDALLIQSNRQLLVNAYNYYNW</sequence>
<evidence type="ECO:0000313" key="2">
    <source>
        <dbReference type="Proteomes" id="UP000290407"/>
    </source>
</evidence>
<gene>
    <name evidence="1" type="ORF">EQG79_28120</name>
</gene>
<protein>
    <submittedName>
        <fullName evidence="1">TolC family protein</fullName>
    </submittedName>
</protein>
<evidence type="ECO:0000313" key="1">
    <source>
        <dbReference type="EMBL" id="RYC66705.1"/>
    </source>
</evidence>
<reference evidence="1 2" key="1">
    <citation type="submission" date="2019-01" db="EMBL/GenBank/DDBJ databases">
        <title>Spirosoma flava sp. nov., a propanil-degrading bacterium isolated from herbicide-contaminated soil.</title>
        <authorList>
            <person name="Zhang L."/>
            <person name="Jiang J.-D."/>
        </authorList>
    </citation>
    <scope>NUCLEOTIDE SEQUENCE [LARGE SCALE GENOMIC DNA]</scope>
    <source>
        <strain evidence="1 2">TY50</strain>
    </source>
</reference>
<dbReference type="AlphaFoldDB" id="A0A4Q2UGZ3"/>
<dbReference type="Gene3D" id="1.20.1600.10">
    <property type="entry name" value="Outer membrane efflux proteins (OEP)"/>
    <property type="match status" value="1"/>
</dbReference>
<proteinExistence type="predicted"/>
<keyword evidence="2" id="KW-1185">Reference proteome</keyword>
<name>A0A4Q2UGZ3_9BACT</name>
<dbReference type="SUPFAM" id="SSF56954">
    <property type="entry name" value="Outer membrane efflux proteins (OEP)"/>
    <property type="match status" value="1"/>
</dbReference>